<evidence type="ECO:0000313" key="5">
    <source>
        <dbReference type="EMBL" id="MIB63845.1"/>
    </source>
</evidence>
<gene>
    <name evidence="4" type="ORF">C0P57_003628</name>
    <name evidence="5" type="ORF">D9E49_26335</name>
</gene>
<protein>
    <recommendedName>
        <fullName evidence="2">Universal stress protein</fullName>
    </recommendedName>
</protein>
<evidence type="ECO:0000313" key="4">
    <source>
        <dbReference type="EMBL" id="EFB4534317.1"/>
    </source>
</evidence>
<comment type="function">
    <text evidence="2">Required for resistance to DNA-damaging agents.</text>
</comment>
<dbReference type="Pfam" id="PF00582">
    <property type="entry name" value="Usp"/>
    <property type="match status" value="1"/>
</dbReference>
<organism evidence="5 6">
    <name type="scientific">Escherichia coli</name>
    <dbReference type="NCBI Taxonomy" id="562"/>
    <lineage>
        <taxon>Bacteria</taxon>
        <taxon>Pseudomonadati</taxon>
        <taxon>Pseudomonadota</taxon>
        <taxon>Gammaproteobacteria</taxon>
        <taxon>Enterobacterales</taxon>
        <taxon>Enterobacteriaceae</taxon>
        <taxon>Escherichia</taxon>
    </lineage>
</organism>
<evidence type="ECO:0000313" key="6">
    <source>
        <dbReference type="Proteomes" id="UP000271175"/>
    </source>
</evidence>
<evidence type="ECO:0000256" key="2">
    <source>
        <dbReference type="PIRNR" id="PIRNR006276"/>
    </source>
</evidence>
<dbReference type="InterPro" id="IPR006015">
    <property type="entry name" value="Universal_stress_UspA"/>
</dbReference>
<evidence type="ECO:0000256" key="1">
    <source>
        <dbReference type="ARBA" id="ARBA00008791"/>
    </source>
</evidence>
<evidence type="ECO:0000259" key="3">
    <source>
        <dbReference type="Pfam" id="PF00582"/>
    </source>
</evidence>
<dbReference type="AlphaFoldDB" id="A0A3K3PZM1"/>
<evidence type="ECO:0000313" key="7">
    <source>
        <dbReference type="Proteomes" id="UP000542214"/>
    </source>
</evidence>
<comment type="subcellular location">
    <subcellularLocation>
        <location evidence="2">Cytoplasm</location>
    </subcellularLocation>
</comment>
<dbReference type="GO" id="GO:0005737">
    <property type="term" value="C:cytoplasm"/>
    <property type="evidence" value="ECO:0007669"/>
    <property type="project" value="UniProtKB-SubCell"/>
</dbReference>
<dbReference type="InterPro" id="IPR014729">
    <property type="entry name" value="Rossmann-like_a/b/a_fold"/>
</dbReference>
<dbReference type="EMBL" id="AASFZR010000066">
    <property type="protein sequence ID" value="EFB4534317.1"/>
    <property type="molecule type" value="Genomic_DNA"/>
</dbReference>
<dbReference type="SUPFAM" id="SSF52402">
    <property type="entry name" value="Adenine nucleotide alpha hydrolases-like"/>
    <property type="match status" value="1"/>
</dbReference>
<dbReference type="PIRSF" id="PIRSF006276">
    <property type="entry name" value="UspA"/>
    <property type="match status" value="1"/>
</dbReference>
<reference evidence="5 6" key="1">
    <citation type="submission" date="2018-10" db="EMBL/GenBank/DDBJ databases">
        <authorList>
            <consortium name="NARMS: The National Antimicrobial Resistance Monitoring System"/>
        </authorList>
    </citation>
    <scope>NUCLEOTIDE SEQUENCE [LARGE SCALE GENOMIC DNA]</scope>
    <source>
        <strain evidence="5 6">CVM N17EC0276</strain>
        <strain evidence="4 7">FSIS11706358</strain>
    </source>
</reference>
<accession>A0A3K3PZM1</accession>
<dbReference type="Proteomes" id="UP000271175">
    <property type="component" value="Unassembled WGS sequence"/>
</dbReference>
<dbReference type="InterPro" id="IPR006016">
    <property type="entry name" value="UspA"/>
</dbReference>
<comment type="caution">
    <text evidence="5">The sequence shown here is derived from an EMBL/GenBank/DDBJ whole genome shotgun (WGS) entry which is preliminary data.</text>
</comment>
<dbReference type="RefSeq" id="WP_096987218.1">
    <property type="nucleotide sequence ID" value="NZ_CP135706.1"/>
</dbReference>
<keyword evidence="2" id="KW-0963">Cytoplasm</keyword>
<dbReference type="Gene3D" id="3.40.50.620">
    <property type="entry name" value="HUPs"/>
    <property type="match status" value="1"/>
</dbReference>
<name>A0A3K3PZM1_ECOLX</name>
<proteinExistence type="inferred from homology"/>
<feature type="domain" description="UspA" evidence="3">
    <location>
        <begin position="3"/>
        <end position="136"/>
    </location>
</feature>
<dbReference type="EMBL" id="ROAL01000049">
    <property type="protein sequence ID" value="MIB63845.1"/>
    <property type="molecule type" value="Genomic_DNA"/>
</dbReference>
<sequence length="140" mass="16032">MTYKNILVAVSNNDEDNILLKKAYEMAKNFNAGLTAIHIDEGLSHLYPSVYSHFSEEMFDGLKNASDRRLFDRLKDFKNIRLRIEQGTIPETLLSLVQEEGFDLLICGHHHTFINRLMPAYRGLINKSPADLLIIPLSDK</sequence>
<comment type="similarity">
    <text evidence="1 2">Belongs to the universal stress protein A family.</text>
</comment>
<dbReference type="Proteomes" id="UP000542214">
    <property type="component" value="Unassembled WGS sequence"/>
</dbReference>